<comment type="caution">
    <text evidence="2">The sequence shown here is derived from an EMBL/GenBank/DDBJ whole genome shotgun (WGS) entry which is preliminary data.</text>
</comment>
<dbReference type="RefSeq" id="WP_345592521.1">
    <property type="nucleotide sequence ID" value="NZ_BAABJG010000035.1"/>
</dbReference>
<keyword evidence="2" id="KW-0808">Transferase</keyword>
<dbReference type="SUPFAM" id="SSF53335">
    <property type="entry name" value="S-adenosyl-L-methionine-dependent methyltransferases"/>
    <property type="match status" value="1"/>
</dbReference>
<dbReference type="InterPro" id="IPR006342">
    <property type="entry name" value="FkbM_mtfrase"/>
</dbReference>
<organism evidence="2 3">
    <name type="scientific">Paenibacillus vulneris</name>
    <dbReference type="NCBI Taxonomy" id="1133364"/>
    <lineage>
        <taxon>Bacteria</taxon>
        <taxon>Bacillati</taxon>
        <taxon>Bacillota</taxon>
        <taxon>Bacilli</taxon>
        <taxon>Bacillales</taxon>
        <taxon>Paenibacillaceae</taxon>
        <taxon>Paenibacillus</taxon>
    </lineage>
</organism>
<dbReference type="NCBIfam" id="TIGR01444">
    <property type="entry name" value="fkbM_fam"/>
    <property type="match status" value="1"/>
</dbReference>
<evidence type="ECO:0000259" key="1">
    <source>
        <dbReference type="Pfam" id="PF05050"/>
    </source>
</evidence>
<evidence type="ECO:0000313" key="3">
    <source>
        <dbReference type="Proteomes" id="UP001597180"/>
    </source>
</evidence>
<dbReference type="PANTHER" id="PTHR34203:SF15">
    <property type="entry name" value="SLL1173 PROTEIN"/>
    <property type="match status" value="1"/>
</dbReference>
<evidence type="ECO:0000313" key="2">
    <source>
        <dbReference type="EMBL" id="MFD1224959.1"/>
    </source>
</evidence>
<name>A0ABW3UZD5_9BACL</name>
<dbReference type="InterPro" id="IPR029063">
    <property type="entry name" value="SAM-dependent_MTases_sf"/>
</dbReference>
<keyword evidence="2" id="KW-0489">Methyltransferase</keyword>
<reference evidence="3" key="1">
    <citation type="journal article" date="2019" name="Int. J. Syst. Evol. Microbiol.">
        <title>The Global Catalogue of Microorganisms (GCM) 10K type strain sequencing project: providing services to taxonomists for standard genome sequencing and annotation.</title>
        <authorList>
            <consortium name="The Broad Institute Genomics Platform"/>
            <consortium name="The Broad Institute Genome Sequencing Center for Infectious Disease"/>
            <person name="Wu L."/>
            <person name="Ma J."/>
        </authorList>
    </citation>
    <scope>NUCLEOTIDE SEQUENCE [LARGE SCALE GENOMIC DNA]</scope>
    <source>
        <strain evidence="3">CCUG 53270</strain>
    </source>
</reference>
<dbReference type="Pfam" id="PF05050">
    <property type="entry name" value="Methyltransf_21"/>
    <property type="match status" value="1"/>
</dbReference>
<dbReference type="PANTHER" id="PTHR34203">
    <property type="entry name" value="METHYLTRANSFERASE, FKBM FAMILY PROTEIN"/>
    <property type="match status" value="1"/>
</dbReference>
<protein>
    <submittedName>
        <fullName evidence="2">FkbM family methyltransferase</fullName>
    </submittedName>
</protein>
<dbReference type="Gene3D" id="3.40.50.150">
    <property type="entry name" value="Vaccinia Virus protein VP39"/>
    <property type="match status" value="1"/>
</dbReference>
<gene>
    <name evidence="2" type="ORF">ACFQ4B_33105</name>
</gene>
<proteinExistence type="predicted"/>
<dbReference type="Proteomes" id="UP001597180">
    <property type="component" value="Unassembled WGS sequence"/>
</dbReference>
<dbReference type="InterPro" id="IPR052514">
    <property type="entry name" value="SAM-dependent_MTase"/>
</dbReference>
<dbReference type="EMBL" id="JBHTLU010000053">
    <property type="protein sequence ID" value="MFD1224959.1"/>
    <property type="molecule type" value="Genomic_DNA"/>
</dbReference>
<feature type="domain" description="Methyltransferase FkbM" evidence="1">
    <location>
        <begin position="147"/>
        <end position="291"/>
    </location>
</feature>
<dbReference type="GO" id="GO:0008168">
    <property type="term" value="F:methyltransferase activity"/>
    <property type="evidence" value="ECO:0007669"/>
    <property type="project" value="UniProtKB-KW"/>
</dbReference>
<dbReference type="GO" id="GO:0032259">
    <property type="term" value="P:methylation"/>
    <property type="evidence" value="ECO:0007669"/>
    <property type="project" value="UniProtKB-KW"/>
</dbReference>
<accession>A0ABW3UZD5</accession>
<sequence>MDNNGNVPISKDELKNVITNAIDSGIQSLLKYKTLSEYLDKRLEDPGERVLLNDVLAHRIWKTPIPNMEDFKQFAQKVESYYSTSPLEDPSGGYDNFGVTRYFNFMDFEELQVPMHSWTFTSTAKIMYSNQYNHPKVHIEKGDYVLDAGVLFGDTSLWFSYLTGENGKVFSFEFTPAFIERIQNNLEINSELASRIKINPFALWNKSGEKLCFTEKGGATQINQKNSSDGAVTAETITIDDWAERYNIEKLDFIKMDIEGAEVRALNGAKRTIQRFKPKLAICLYHNDADFVTIPSLIDSFGVDYEFYLGHHTAAFPETVLYAKARD</sequence>
<keyword evidence="3" id="KW-1185">Reference proteome</keyword>